<accession>A0A3G9J038</accession>
<feature type="transmembrane region" description="Helical" evidence="1">
    <location>
        <begin position="883"/>
        <end position="900"/>
    </location>
</feature>
<organism evidence="3 4">
    <name type="scientific">Nocardioides baekrokdamisoli</name>
    <dbReference type="NCBI Taxonomy" id="1804624"/>
    <lineage>
        <taxon>Bacteria</taxon>
        <taxon>Bacillati</taxon>
        <taxon>Actinomycetota</taxon>
        <taxon>Actinomycetes</taxon>
        <taxon>Propionibacteriales</taxon>
        <taxon>Nocardioidaceae</taxon>
        <taxon>Nocardioides</taxon>
    </lineage>
</organism>
<dbReference type="OrthoDB" id="5492697at2"/>
<dbReference type="GO" id="GO:0004674">
    <property type="term" value="F:protein serine/threonine kinase activity"/>
    <property type="evidence" value="ECO:0007669"/>
    <property type="project" value="TreeGrafter"/>
</dbReference>
<feature type="transmembrane region" description="Helical" evidence="1">
    <location>
        <begin position="819"/>
        <end position="839"/>
    </location>
</feature>
<feature type="transmembrane region" description="Helical" evidence="1">
    <location>
        <begin position="716"/>
        <end position="740"/>
    </location>
</feature>
<dbReference type="InterPro" id="IPR000719">
    <property type="entry name" value="Prot_kinase_dom"/>
</dbReference>
<keyword evidence="4" id="KW-1185">Reference proteome</keyword>
<dbReference type="CDD" id="cd14014">
    <property type="entry name" value="STKc_PknB_like"/>
    <property type="match status" value="1"/>
</dbReference>
<feature type="transmembrane region" description="Helical" evidence="1">
    <location>
        <begin position="629"/>
        <end position="648"/>
    </location>
</feature>
<dbReference type="InterPro" id="IPR011009">
    <property type="entry name" value="Kinase-like_dom_sf"/>
</dbReference>
<dbReference type="GO" id="GO:0005524">
    <property type="term" value="F:ATP binding"/>
    <property type="evidence" value="ECO:0007669"/>
    <property type="project" value="InterPro"/>
</dbReference>
<dbReference type="EMBL" id="AP019307">
    <property type="protein sequence ID" value="BBH16998.1"/>
    <property type="molecule type" value="Genomic_DNA"/>
</dbReference>
<dbReference type="PROSITE" id="PS00108">
    <property type="entry name" value="PROTEIN_KINASE_ST"/>
    <property type="match status" value="1"/>
</dbReference>
<dbReference type="SUPFAM" id="SSF56112">
    <property type="entry name" value="Protein kinase-like (PK-like)"/>
    <property type="match status" value="1"/>
</dbReference>
<reference evidence="3 4" key="1">
    <citation type="submission" date="2018-11" db="EMBL/GenBank/DDBJ databases">
        <title>Complete genome sequence of Nocardioides baekrokdamisoli strain KCTC 39748.</title>
        <authorList>
            <person name="Kang S.W."/>
            <person name="Lee K.C."/>
            <person name="Kim K.K."/>
            <person name="Kim J.S."/>
            <person name="Kim D.S."/>
            <person name="Ko S.H."/>
            <person name="Yang S.H."/>
            <person name="Shin Y.K."/>
            <person name="Lee J.S."/>
        </authorList>
    </citation>
    <scope>NUCLEOTIDE SEQUENCE [LARGE SCALE GENOMIC DNA]</scope>
    <source>
        <strain evidence="3 4">KCTC 39748</strain>
    </source>
</reference>
<dbReference type="AlphaFoldDB" id="A0A3G9J038"/>
<dbReference type="GO" id="GO:0005737">
    <property type="term" value="C:cytoplasm"/>
    <property type="evidence" value="ECO:0007669"/>
    <property type="project" value="TreeGrafter"/>
</dbReference>
<keyword evidence="1" id="KW-1133">Transmembrane helix</keyword>
<gene>
    <name evidence="3" type="ORF">Back2_12850</name>
</gene>
<feature type="transmembrane region" description="Helical" evidence="1">
    <location>
        <begin position="851"/>
        <end position="877"/>
    </location>
</feature>
<dbReference type="Gene3D" id="3.30.200.20">
    <property type="entry name" value="Phosphorylase Kinase, domain 1"/>
    <property type="match status" value="1"/>
</dbReference>
<evidence type="ECO:0000259" key="2">
    <source>
        <dbReference type="PROSITE" id="PS50011"/>
    </source>
</evidence>
<dbReference type="PROSITE" id="PS50011">
    <property type="entry name" value="PROTEIN_KINASE_DOM"/>
    <property type="match status" value="1"/>
</dbReference>
<protein>
    <recommendedName>
        <fullName evidence="2">Protein kinase domain-containing protein</fullName>
    </recommendedName>
</protein>
<dbReference type="Proteomes" id="UP000271573">
    <property type="component" value="Chromosome"/>
</dbReference>
<evidence type="ECO:0000313" key="3">
    <source>
        <dbReference type="EMBL" id="BBH16998.1"/>
    </source>
</evidence>
<dbReference type="InterPro" id="IPR008271">
    <property type="entry name" value="Ser/Thr_kinase_AS"/>
</dbReference>
<evidence type="ECO:0000256" key="1">
    <source>
        <dbReference type="SAM" id="Phobius"/>
    </source>
</evidence>
<feature type="transmembrane region" description="Helical" evidence="1">
    <location>
        <begin position="654"/>
        <end position="674"/>
    </location>
</feature>
<dbReference type="PANTHER" id="PTHR24361">
    <property type="entry name" value="MITOGEN-ACTIVATED KINASE KINASE KINASE"/>
    <property type="match status" value="1"/>
</dbReference>
<dbReference type="Pfam" id="PF00069">
    <property type="entry name" value="Pkinase"/>
    <property type="match status" value="1"/>
</dbReference>
<keyword evidence="1" id="KW-0812">Transmembrane</keyword>
<dbReference type="Gene3D" id="1.10.510.10">
    <property type="entry name" value="Transferase(Phosphotransferase) domain 1"/>
    <property type="match status" value="1"/>
</dbReference>
<dbReference type="InterPro" id="IPR053235">
    <property type="entry name" value="Ser_Thr_kinase"/>
</dbReference>
<feature type="domain" description="Protein kinase" evidence="2">
    <location>
        <begin position="93"/>
        <end position="344"/>
    </location>
</feature>
<dbReference type="SMART" id="SM00220">
    <property type="entry name" value="S_TKc"/>
    <property type="match status" value="1"/>
</dbReference>
<keyword evidence="1" id="KW-0472">Membrane</keyword>
<proteinExistence type="predicted"/>
<evidence type="ECO:0000313" key="4">
    <source>
        <dbReference type="Proteomes" id="UP000271573"/>
    </source>
</evidence>
<name>A0A3G9J038_9ACTN</name>
<sequence>MALNGTQLVHACGAGYEADAVFCPGCWQPVAAAAIPVAAKAETVVICPHCDRETPPGERCVRCLDALVPIAEEVAEVDEWQRVNLPAPLRDRYTFLRELPSGGQADVLICSDNDDHERLVVVKIYRPGMSLEDAAIDELRAGATDRSHVVPIYDFGRTGGVAWEVQEYVAGGSLAEVFRDSAPFADLGVALRLTRQLWAAISYLHERHLIHRDLKPSNVLVRTEEPLDIALADFGLVALLEATLDVRTVVGTTTYLPPESRGNIVSKSMDWWAMGLILVEALTGRHLFAGGDGMLADAVVRNQLYEGTFAIPTTGMPRWDALLAGLLAVDYEQRWGSVEVGEWLQGRTVLPKGSGAERRGGSVPFSFGRRTYADPAALAEAMRGDSAAALRLLAGPGADGLRSWLRGTRVGDAAEDLLVNAADDPDGTLIRLQVVLDPSRPPAYRNRMLTKAGLNAVVRDAIAGDVAAGTWIRQLREQRILTAWAQVEGSISATADGRLAAAWVGIDARLSEIPREIHQAIRGQLEGHVLQALSTAAASDLLRRGRAEAQGDFVGWAARLSYAVRSADASVGDAALAYLTLPRVQTSVPSGDAPSPERVAIENVADRAAQTIERQTIRSDRHRIMVDELARFWPGWLVVVGAMAWGLHGLSGQTWINAGSWAMLIGGVSAVLIAARHLIPGRVDTMVGWAFCTAAVAGAAQSFASSLSGLPPHAPVRAWVTLAAVTILGAWLARVFNVVVSRRVRDVLVPDLIPAQWLRRPALVAAAFALLADACRRYADVAVHTHGRVGHTLSQLAAQSPGVGHAASRVAQAVHPFGFGLPVAAVSVTAALVATVFLFGSPDLARINPCLLAGVRAAVIVLGVVAAAGSATALVLVTGAGGLAVLLPLVAAAAALLVIADNASA</sequence>
<dbReference type="RefSeq" id="WP_125567817.1">
    <property type="nucleotide sequence ID" value="NZ_AP019307.1"/>
</dbReference>
<dbReference type="KEGG" id="nbe:Back2_12850"/>